<sequence length="107" mass="12014">MRLGDLPSSSEGDDAIALISCQFVAVAAQWFDHVVSEVKNTEHQFSVKKHSFHCESDHSVQKTFNAIRDRLCGILHNETVTVYQLQMSGTKRFSSHFAPTELITTFA</sequence>
<keyword evidence="2" id="KW-1185">Reference proteome</keyword>
<protein>
    <submittedName>
        <fullName evidence="1 3">Uncharacterized protein</fullName>
    </submittedName>
</protein>
<gene>
    <name evidence="1" type="ORF">GPUH_LOCUS26941</name>
</gene>
<proteinExistence type="predicted"/>
<reference evidence="3" key="1">
    <citation type="submission" date="2016-06" db="UniProtKB">
        <authorList>
            <consortium name="WormBaseParasite"/>
        </authorList>
    </citation>
    <scope>IDENTIFICATION</scope>
</reference>
<dbReference type="EMBL" id="UYRT01115897">
    <property type="protein sequence ID" value="VDN49707.1"/>
    <property type="molecule type" value="Genomic_DNA"/>
</dbReference>
<accession>A0A183F150</accession>
<dbReference type="AlphaFoldDB" id="A0A183F150"/>
<evidence type="ECO:0000313" key="1">
    <source>
        <dbReference type="EMBL" id="VDN49707.1"/>
    </source>
</evidence>
<evidence type="ECO:0000313" key="3">
    <source>
        <dbReference type="WBParaSite" id="GPUH_0002697101-mRNA-1"/>
    </source>
</evidence>
<dbReference type="Proteomes" id="UP000271098">
    <property type="component" value="Unassembled WGS sequence"/>
</dbReference>
<evidence type="ECO:0000313" key="2">
    <source>
        <dbReference type="Proteomes" id="UP000271098"/>
    </source>
</evidence>
<organism evidence="3">
    <name type="scientific">Gongylonema pulchrum</name>
    <dbReference type="NCBI Taxonomy" id="637853"/>
    <lineage>
        <taxon>Eukaryota</taxon>
        <taxon>Metazoa</taxon>
        <taxon>Ecdysozoa</taxon>
        <taxon>Nematoda</taxon>
        <taxon>Chromadorea</taxon>
        <taxon>Rhabditida</taxon>
        <taxon>Spirurina</taxon>
        <taxon>Spiruromorpha</taxon>
        <taxon>Spiruroidea</taxon>
        <taxon>Gongylonematidae</taxon>
        <taxon>Gongylonema</taxon>
    </lineage>
</organism>
<name>A0A183F150_9BILA</name>
<reference evidence="1 2" key="2">
    <citation type="submission" date="2018-11" db="EMBL/GenBank/DDBJ databases">
        <authorList>
            <consortium name="Pathogen Informatics"/>
        </authorList>
    </citation>
    <scope>NUCLEOTIDE SEQUENCE [LARGE SCALE GENOMIC DNA]</scope>
</reference>
<dbReference type="WBParaSite" id="GPUH_0002697101-mRNA-1">
    <property type="protein sequence ID" value="GPUH_0002697101-mRNA-1"/>
    <property type="gene ID" value="GPUH_0002697101"/>
</dbReference>